<feature type="transmembrane region" description="Helical" evidence="6">
    <location>
        <begin position="305"/>
        <end position="329"/>
    </location>
</feature>
<dbReference type="Pfam" id="PF01943">
    <property type="entry name" value="Polysacc_synt"/>
    <property type="match status" value="1"/>
</dbReference>
<keyword evidence="4 6" id="KW-1133">Transmembrane helix</keyword>
<dbReference type="RefSeq" id="WP_068889161.1">
    <property type="nucleotide sequence ID" value="NZ_CBCRUU010000007.1"/>
</dbReference>
<feature type="transmembrane region" description="Helical" evidence="6">
    <location>
        <begin position="380"/>
        <end position="401"/>
    </location>
</feature>
<protein>
    <submittedName>
        <fullName evidence="7">Polysaccharide biosynthesis protein</fullName>
    </submittedName>
</protein>
<feature type="transmembrane region" description="Helical" evidence="6">
    <location>
        <begin position="87"/>
        <end position="107"/>
    </location>
</feature>
<comment type="caution">
    <text evidence="7">The sequence shown here is derived from an EMBL/GenBank/DDBJ whole genome shotgun (WGS) entry which is preliminary data.</text>
</comment>
<dbReference type="STRING" id="1891224.BBP83_11710"/>
<feature type="transmembrane region" description="Helical" evidence="6">
    <location>
        <begin position="12"/>
        <end position="38"/>
    </location>
</feature>
<evidence type="ECO:0000256" key="1">
    <source>
        <dbReference type="ARBA" id="ARBA00004651"/>
    </source>
</evidence>
<gene>
    <name evidence="7" type="ORF">BBP83_11710</name>
</gene>
<evidence type="ECO:0000256" key="3">
    <source>
        <dbReference type="ARBA" id="ARBA00022692"/>
    </source>
</evidence>
<dbReference type="Proteomes" id="UP000186553">
    <property type="component" value="Unassembled WGS sequence"/>
</dbReference>
<dbReference type="InterPro" id="IPR002797">
    <property type="entry name" value="Polysacc_synth"/>
</dbReference>
<evidence type="ECO:0000256" key="4">
    <source>
        <dbReference type="ARBA" id="ARBA00022989"/>
    </source>
</evidence>
<dbReference type="InterPro" id="IPR050833">
    <property type="entry name" value="Poly_Biosynth_Transport"/>
</dbReference>
<feature type="transmembrane region" description="Helical" evidence="6">
    <location>
        <begin position="179"/>
        <end position="199"/>
    </location>
</feature>
<feature type="transmembrane region" description="Helical" evidence="6">
    <location>
        <begin position="119"/>
        <end position="139"/>
    </location>
</feature>
<accession>A0A1C3CTS1</accession>
<feature type="transmembrane region" description="Helical" evidence="6">
    <location>
        <begin position="50"/>
        <end position="75"/>
    </location>
</feature>
<dbReference type="AlphaFoldDB" id="A0A1C3CTS1"/>
<comment type="subcellular location">
    <subcellularLocation>
        <location evidence="1">Cell membrane</location>
        <topology evidence="1">Multi-pass membrane protein</topology>
    </subcellularLocation>
</comment>
<evidence type="ECO:0000256" key="5">
    <source>
        <dbReference type="ARBA" id="ARBA00023136"/>
    </source>
</evidence>
<evidence type="ECO:0000313" key="7">
    <source>
        <dbReference type="EMBL" id="ODA12138.1"/>
    </source>
</evidence>
<keyword evidence="2" id="KW-1003">Cell membrane</keyword>
<proteinExistence type="predicted"/>
<keyword evidence="3 6" id="KW-0812">Transmembrane</keyword>
<evidence type="ECO:0000313" key="8">
    <source>
        <dbReference type="Proteomes" id="UP000186553"/>
    </source>
</evidence>
<keyword evidence="8" id="KW-1185">Reference proteome</keyword>
<organism evidence="7 8">
    <name type="scientific">Acinetobacter celticus</name>
    <dbReference type="NCBI Taxonomy" id="1891224"/>
    <lineage>
        <taxon>Bacteria</taxon>
        <taxon>Pseudomonadati</taxon>
        <taxon>Pseudomonadota</taxon>
        <taxon>Gammaproteobacteria</taxon>
        <taxon>Moraxellales</taxon>
        <taxon>Moraxellaceae</taxon>
        <taxon>Acinetobacter</taxon>
    </lineage>
</organism>
<feature type="transmembrane region" description="Helical" evidence="6">
    <location>
        <begin position="151"/>
        <end position="173"/>
    </location>
</feature>
<reference evidence="7 8" key="1">
    <citation type="submission" date="2016-07" db="EMBL/GenBank/DDBJ databases">
        <title>Acinetobacter sp. ANC 4603.</title>
        <authorList>
            <person name="Radolfova-Krizova L."/>
            <person name="Nemec A."/>
        </authorList>
    </citation>
    <scope>NUCLEOTIDE SEQUENCE [LARGE SCALE GENOMIC DNA]</scope>
    <source>
        <strain evidence="7 8">ANC 4603</strain>
    </source>
</reference>
<keyword evidence="5 6" id="KW-0472">Membrane</keyword>
<feature type="transmembrane region" description="Helical" evidence="6">
    <location>
        <begin position="407"/>
        <end position="428"/>
    </location>
</feature>
<dbReference type="GO" id="GO:0005886">
    <property type="term" value="C:plasma membrane"/>
    <property type="evidence" value="ECO:0007669"/>
    <property type="project" value="UniProtKB-SubCell"/>
</dbReference>
<sequence length="440" mass="47882">MINKLKFPTQSKFIRNVAIVITGTASAQVITMAFAPIITRLYGAESFGLLGVFLAILALVTPIAALTYPVAIVLPKSDADAKGLAKLSAGLAIGIACLVTAVLLLIGDGLVELLMLEKISSFLLLIPLAMVFSAFQQVLQQWLIRKNKFGITAKAAMIQALVLNTVSAGVGLFHPLGGVLIVLATLSNALYMYLLFLGINNRPKLYLNKQHILNNKRGEKGSCNIKALAIRYRDFPIYRAPQDAINAFSQSLPILMLASLFGPTAAGFYTLGKTAMGVPSTLIGKSVSDVFYPRITEAAYNKENLFVLILKTTLALGALGFIPFIIVIISGPWLFSFIFGSEWVIAGEYARWLSLLFFFNFINKPSVAAVPVLGIQRGLLFYEVFSTGAKALGLFAGFYWFNSALWAVALFSIIGVFAYSALIFWVFLCSIRWNKNAKTS</sequence>
<feature type="transmembrane region" description="Helical" evidence="6">
    <location>
        <begin position="349"/>
        <end position="373"/>
    </location>
</feature>
<dbReference type="PANTHER" id="PTHR30250">
    <property type="entry name" value="PST FAMILY PREDICTED COLANIC ACID TRANSPORTER"/>
    <property type="match status" value="1"/>
</dbReference>
<dbReference type="PANTHER" id="PTHR30250:SF28">
    <property type="entry name" value="POLYSACCHARIDE BIOSYNTHESIS PROTEIN"/>
    <property type="match status" value="1"/>
</dbReference>
<evidence type="ECO:0000256" key="2">
    <source>
        <dbReference type="ARBA" id="ARBA00022475"/>
    </source>
</evidence>
<name>A0A1C3CTS1_9GAMM</name>
<evidence type="ECO:0000256" key="6">
    <source>
        <dbReference type="SAM" id="Phobius"/>
    </source>
</evidence>
<dbReference type="EMBL" id="MBDL01000012">
    <property type="protein sequence ID" value="ODA12138.1"/>
    <property type="molecule type" value="Genomic_DNA"/>
</dbReference>